<dbReference type="SMART" id="SM00980">
    <property type="entry name" value="THAP"/>
    <property type="match status" value="1"/>
</dbReference>
<dbReference type="SUPFAM" id="SSF57716">
    <property type="entry name" value="Glucocorticoid receptor-like (DNA-binding domain)"/>
    <property type="match status" value="1"/>
</dbReference>
<feature type="coiled-coil region" evidence="7">
    <location>
        <begin position="144"/>
        <end position="171"/>
    </location>
</feature>
<dbReference type="Pfam" id="PF13359">
    <property type="entry name" value="DDE_Tnp_4"/>
    <property type="match status" value="1"/>
</dbReference>
<evidence type="ECO:0000259" key="8">
    <source>
        <dbReference type="PROSITE" id="PS50950"/>
    </source>
</evidence>
<evidence type="ECO:0000313" key="10">
    <source>
        <dbReference type="RefSeq" id="XP_022305945.1"/>
    </source>
</evidence>
<name>A0A8B8BRL8_CRAVI</name>
<dbReference type="GO" id="GO:0003677">
    <property type="term" value="F:DNA binding"/>
    <property type="evidence" value="ECO:0007669"/>
    <property type="project" value="UniProtKB-UniRule"/>
</dbReference>
<dbReference type="InterPro" id="IPR006612">
    <property type="entry name" value="THAP_Znf"/>
</dbReference>
<dbReference type="InterPro" id="IPR027806">
    <property type="entry name" value="HARBI1_dom"/>
</dbReference>
<proteinExistence type="predicted"/>
<dbReference type="AlphaFoldDB" id="A0A8B8BRL8"/>
<dbReference type="KEGG" id="cvn:111112617"/>
<protein>
    <submittedName>
        <fullName evidence="10">Uncharacterized protein LOC111112617 isoform X1</fullName>
    </submittedName>
</protein>
<keyword evidence="3 6" id="KW-0863">Zinc-finger</keyword>
<evidence type="ECO:0000256" key="7">
    <source>
        <dbReference type="SAM" id="Coils"/>
    </source>
</evidence>
<evidence type="ECO:0000256" key="4">
    <source>
        <dbReference type="ARBA" id="ARBA00022833"/>
    </source>
</evidence>
<keyword evidence="4" id="KW-0862">Zinc</keyword>
<organism evidence="9 10">
    <name type="scientific">Crassostrea virginica</name>
    <name type="common">Eastern oyster</name>
    <dbReference type="NCBI Taxonomy" id="6565"/>
    <lineage>
        <taxon>Eukaryota</taxon>
        <taxon>Metazoa</taxon>
        <taxon>Spiralia</taxon>
        <taxon>Lophotrochozoa</taxon>
        <taxon>Mollusca</taxon>
        <taxon>Bivalvia</taxon>
        <taxon>Autobranchia</taxon>
        <taxon>Pteriomorphia</taxon>
        <taxon>Ostreida</taxon>
        <taxon>Ostreoidea</taxon>
        <taxon>Ostreidae</taxon>
        <taxon>Crassostrea</taxon>
    </lineage>
</organism>
<dbReference type="PANTHER" id="PTHR23080:SF133">
    <property type="entry name" value="SI:CH211-262I1.5-RELATED"/>
    <property type="match status" value="1"/>
</dbReference>
<keyword evidence="7" id="KW-0175">Coiled coil</keyword>
<keyword evidence="9" id="KW-1185">Reference proteome</keyword>
<sequence length="478" mass="54444">MPLCFAFGCNHMTGSKRTCSLFRFPTDPKERNKWIQRCRRADREYNTNDRLCSCHFKDGMKVNGPTIFVYSKNVDCFPEVVKPKRRKLAETETGVHPDNDHSYVHTVPEYPEDELDRTCPVETKCQSEEIQGSNTDHCYAISKSEASRESVTDLAQKVEDLQREIESLKLRKQPFTISNIMQDTDKMLLYTSFPSEMFNVLVVLLERMGPFNYYNGWTVQGFSTSDQLLMTLMKLRLNLRDLDLAERFDTSKSTVSNIFNTYIAALHEILFEGVMKTVGIPSQLKCKGSMPKSFEEFSSARIAMDATEITQDVPSNMNSQSLSYSNYKSRHTVKAVTCVAPNGALVYCSELYPGSTSDAAIVDHCGILDMLKPGDMILADKGFNIFDKLPPGMTLNIPPFLSSKSHFTKEEAQLCYKIGRSRIHVERANERIKNYCILDHIPSQYRHLSTKIFQVCVALVNLQTPLLKEIAEKYEIGH</sequence>
<feature type="domain" description="THAP-type" evidence="8">
    <location>
        <begin position="1"/>
        <end position="81"/>
    </location>
</feature>
<keyword evidence="5 6" id="KW-0238">DNA-binding</keyword>
<dbReference type="Proteomes" id="UP000694844">
    <property type="component" value="Chromosome 9"/>
</dbReference>
<dbReference type="InterPro" id="IPR027805">
    <property type="entry name" value="Transposase_HTH_dom"/>
</dbReference>
<gene>
    <name evidence="10" type="primary">LOC111112617</name>
</gene>
<dbReference type="GO" id="GO:0008270">
    <property type="term" value="F:zinc ion binding"/>
    <property type="evidence" value="ECO:0007669"/>
    <property type="project" value="UniProtKB-KW"/>
</dbReference>
<reference evidence="10" key="1">
    <citation type="submission" date="2025-08" db="UniProtKB">
        <authorList>
            <consortium name="RefSeq"/>
        </authorList>
    </citation>
    <scope>IDENTIFICATION</scope>
    <source>
        <tissue evidence="10">Whole sample</tissue>
    </source>
</reference>
<dbReference type="Pfam" id="PF05485">
    <property type="entry name" value="THAP"/>
    <property type="match status" value="1"/>
</dbReference>
<evidence type="ECO:0000256" key="3">
    <source>
        <dbReference type="ARBA" id="ARBA00022771"/>
    </source>
</evidence>
<accession>A0A8B8BRL8</accession>
<dbReference type="PROSITE" id="PS50950">
    <property type="entry name" value="ZF_THAP"/>
    <property type="match status" value="1"/>
</dbReference>
<evidence type="ECO:0000313" key="9">
    <source>
        <dbReference type="Proteomes" id="UP000694844"/>
    </source>
</evidence>
<dbReference type="PANTHER" id="PTHR23080">
    <property type="entry name" value="THAP DOMAIN PROTEIN"/>
    <property type="match status" value="1"/>
</dbReference>
<evidence type="ECO:0000256" key="1">
    <source>
        <dbReference type="ARBA" id="ARBA00001968"/>
    </source>
</evidence>
<dbReference type="RefSeq" id="XP_022305945.1">
    <property type="nucleotide sequence ID" value="XM_022450237.1"/>
</dbReference>
<keyword evidence="2" id="KW-0479">Metal-binding</keyword>
<dbReference type="OrthoDB" id="6122674at2759"/>
<comment type="cofactor">
    <cofactor evidence="1">
        <name>a divalent metal cation</name>
        <dbReference type="ChEBI" id="CHEBI:60240"/>
    </cofactor>
</comment>
<evidence type="ECO:0000256" key="2">
    <source>
        <dbReference type="ARBA" id="ARBA00022723"/>
    </source>
</evidence>
<dbReference type="GeneID" id="111112617"/>
<dbReference type="Pfam" id="PF13613">
    <property type="entry name" value="HTH_Tnp_4"/>
    <property type="match status" value="1"/>
</dbReference>
<evidence type="ECO:0000256" key="5">
    <source>
        <dbReference type="ARBA" id="ARBA00023125"/>
    </source>
</evidence>
<evidence type="ECO:0000256" key="6">
    <source>
        <dbReference type="PROSITE-ProRule" id="PRU00309"/>
    </source>
</evidence>